<evidence type="ECO:0000259" key="2">
    <source>
        <dbReference type="Pfam" id="PF00892"/>
    </source>
</evidence>
<sequence>MTPILALAGALIVGSSDFIGGFLARRTSVYRVAFGEQAASCLAFLVLALLVPFSSITATDIIGGAVAGLGVVVGLLALYVAFSLGPMSALAPIAAVVGALVSAAAGLIGGESLTVALASGAVLALSGVVLVTRDRKGDDTVQRISSRAVLMAGLAGLAFAAFFVGLATTSSTAGVWPLVAARGVGVPIIAVVAWHKERGFLVRKEHRRLNLVGGLIGAFATVLTMIALQRGPVIQVVVLGALYPFSTVALARTVLHESLRPVQWAGVAFALIGIPLIAVG</sequence>
<dbReference type="Pfam" id="PF00892">
    <property type="entry name" value="EamA"/>
    <property type="match status" value="1"/>
</dbReference>
<accession>A0A3B0SBZ3</accession>
<dbReference type="AlphaFoldDB" id="A0A3B0SBZ3"/>
<dbReference type="SUPFAM" id="SSF103481">
    <property type="entry name" value="Multidrug resistance efflux transporter EmrE"/>
    <property type="match status" value="2"/>
</dbReference>
<feature type="transmembrane region" description="Helical" evidence="1">
    <location>
        <begin position="37"/>
        <end position="55"/>
    </location>
</feature>
<dbReference type="InterPro" id="IPR037185">
    <property type="entry name" value="EmrE-like"/>
</dbReference>
<feature type="transmembrane region" description="Helical" evidence="1">
    <location>
        <begin position="209"/>
        <end position="228"/>
    </location>
</feature>
<organism evidence="3">
    <name type="scientific">hydrothermal vent metagenome</name>
    <dbReference type="NCBI Taxonomy" id="652676"/>
    <lineage>
        <taxon>unclassified sequences</taxon>
        <taxon>metagenomes</taxon>
        <taxon>ecological metagenomes</taxon>
    </lineage>
</organism>
<gene>
    <name evidence="3" type="ORF">MNBD_ACTINO02-2529</name>
</gene>
<feature type="transmembrane region" description="Helical" evidence="1">
    <location>
        <begin position="262"/>
        <end position="279"/>
    </location>
</feature>
<name>A0A3B0SBZ3_9ZZZZ</name>
<feature type="transmembrane region" description="Helical" evidence="1">
    <location>
        <begin position="6"/>
        <end position="25"/>
    </location>
</feature>
<dbReference type="EMBL" id="UOEK01000050">
    <property type="protein sequence ID" value="VAV93843.1"/>
    <property type="molecule type" value="Genomic_DNA"/>
</dbReference>
<dbReference type="Gene3D" id="1.10.3730.20">
    <property type="match status" value="1"/>
</dbReference>
<feature type="transmembrane region" description="Helical" evidence="1">
    <location>
        <begin position="61"/>
        <end position="82"/>
    </location>
</feature>
<feature type="domain" description="EamA" evidence="2">
    <location>
        <begin position="148"/>
        <end position="277"/>
    </location>
</feature>
<reference evidence="3" key="1">
    <citation type="submission" date="2018-06" db="EMBL/GenBank/DDBJ databases">
        <authorList>
            <person name="Zhirakovskaya E."/>
        </authorList>
    </citation>
    <scope>NUCLEOTIDE SEQUENCE</scope>
</reference>
<keyword evidence="1" id="KW-1133">Transmembrane helix</keyword>
<dbReference type="PANTHER" id="PTHR22911">
    <property type="entry name" value="ACYL-MALONYL CONDENSING ENZYME-RELATED"/>
    <property type="match status" value="1"/>
</dbReference>
<dbReference type="GO" id="GO:0016020">
    <property type="term" value="C:membrane"/>
    <property type="evidence" value="ECO:0007669"/>
    <property type="project" value="InterPro"/>
</dbReference>
<keyword evidence="1" id="KW-0812">Transmembrane</keyword>
<proteinExistence type="predicted"/>
<evidence type="ECO:0000256" key="1">
    <source>
        <dbReference type="SAM" id="Phobius"/>
    </source>
</evidence>
<protein>
    <recommendedName>
        <fullName evidence="2">EamA domain-containing protein</fullName>
    </recommendedName>
</protein>
<dbReference type="InterPro" id="IPR000620">
    <property type="entry name" value="EamA_dom"/>
</dbReference>
<evidence type="ECO:0000313" key="3">
    <source>
        <dbReference type="EMBL" id="VAV93843.1"/>
    </source>
</evidence>
<keyword evidence="1" id="KW-0472">Membrane</keyword>
<feature type="transmembrane region" description="Helical" evidence="1">
    <location>
        <begin position="173"/>
        <end position="194"/>
    </location>
</feature>
<feature type="transmembrane region" description="Helical" evidence="1">
    <location>
        <begin position="234"/>
        <end position="255"/>
    </location>
</feature>
<feature type="transmembrane region" description="Helical" evidence="1">
    <location>
        <begin position="89"/>
        <end position="108"/>
    </location>
</feature>
<feature type="transmembrane region" description="Helical" evidence="1">
    <location>
        <begin position="144"/>
        <end position="167"/>
    </location>
</feature>
<feature type="transmembrane region" description="Helical" evidence="1">
    <location>
        <begin position="114"/>
        <end position="132"/>
    </location>
</feature>